<evidence type="ECO:0000313" key="2">
    <source>
        <dbReference type="EMBL" id="HIY89320.1"/>
    </source>
</evidence>
<proteinExistence type="predicted"/>
<reference evidence="2" key="2">
    <citation type="submission" date="2021-04" db="EMBL/GenBank/DDBJ databases">
        <authorList>
            <person name="Gilroy R."/>
        </authorList>
    </citation>
    <scope>NUCLEOTIDE SEQUENCE</scope>
    <source>
        <strain evidence="2">Gambia2-208</strain>
    </source>
</reference>
<feature type="transmembrane region" description="Helical" evidence="1">
    <location>
        <begin position="77"/>
        <end position="100"/>
    </location>
</feature>
<dbReference type="Pfam" id="PF04246">
    <property type="entry name" value="RseC_MucC"/>
    <property type="match status" value="1"/>
</dbReference>
<evidence type="ECO:0000256" key="1">
    <source>
        <dbReference type="SAM" id="Phobius"/>
    </source>
</evidence>
<sequence length="137" mass="14940">MIDTIRHPGIVESTEGNKLRIRITQTSGCAACRAKGYCTSADAREMRMELSVTDVSTYHPGDAVWVVGRRSAGRQAVCWAFVFPLLVMLLSLGICMASGLSEAASAGLSLALLIPYYITLRLCHKRLAGRFVFSVTR</sequence>
<accession>A0A9D2CMB6</accession>
<gene>
    <name evidence="2" type="ORF">H9824_11555</name>
</gene>
<organism evidence="2 3">
    <name type="scientific">Candidatus Bacteroides pullicola</name>
    <dbReference type="NCBI Taxonomy" id="2838475"/>
    <lineage>
        <taxon>Bacteria</taxon>
        <taxon>Pseudomonadati</taxon>
        <taxon>Bacteroidota</taxon>
        <taxon>Bacteroidia</taxon>
        <taxon>Bacteroidales</taxon>
        <taxon>Bacteroidaceae</taxon>
        <taxon>Bacteroides</taxon>
    </lineage>
</organism>
<comment type="caution">
    <text evidence="2">The sequence shown here is derived from an EMBL/GenBank/DDBJ whole genome shotgun (WGS) entry which is preliminary data.</text>
</comment>
<keyword evidence="1" id="KW-0812">Transmembrane</keyword>
<name>A0A9D2CMB6_9BACE</name>
<keyword evidence="1" id="KW-0472">Membrane</keyword>
<feature type="transmembrane region" description="Helical" evidence="1">
    <location>
        <begin position="106"/>
        <end position="123"/>
    </location>
</feature>
<evidence type="ECO:0000313" key="3">
    <source>
        <dbReference type="Proteomes" id="UP000886851"/>
    </source>
</evidence>
<dbReference type="AlphaFoldDB" id="A0A9D2CMB6"/>
<reference evidence="2" key="1">
    <citation type="journal article" date="2021" name="PeerJ">
        <title>Extensive microbial diversity within the chicken gut microbiome revealed by metagenomics and culture.</title>
        <authorList>
            <person name="Gilroy R."/>
            <person name="Ravi A."/>
            <person name="Getino M."/>
            <person name="Pursley I."/>
            <person name="Horton D.L."/>
            <person name="Alikhan N.F."/>
            <person name="Baker D."/>
            <person name="Gharbi K."/>
            <person name="Hall N."/>
            <person name="Watson M."/>
            <person name="Adriaenssens E.M."/>
            <person name="Foster-Nyarko E."/>
            <person name="Jarju S."/>
            <person name="Secka A."/>
            <person name="Antonio M."/>
            <person name="Oren A."/>
            <person name="Chaudhuri R.R."/>
            <person name="La Ragione R."/>
            <person name="Hildebrand F."/>
            <person name="Pallen M.J."/>
        </authorList>
    </citation>
    <scope>NUCLEOTIDE SEQUENCE</scope>
    <source>
        <strain evidence="2">Gambia2-208</strain>
    </source>
</reference>
<protein>
    <submittedName>
        <fullName evidence="2">SoxR reducing system RseC family protein</fullName>
    </submittedName>
</protein>
<dbReference type="Proteomes" id="UP000886851">
    <property type="component" value="Unassembled WGS sequence"/>
</dbReference>
<keyword evidence="1" id="KW-1133">Transmembrane helix</keyword>
<dbReference type="EMBL" id="DXCV01000081">
    <property type="protein sequence ID" value="HIY89320.1"/>
    <property type="molecule type" value="Genomic_DNA"/>
</dbReference>